<sequence>MENPQSGTTSISQLPGNNMVPSGSEQPLQVQSNTNNVVLTKNEVVSEATGQMQNPMMKQMGAPSQENKVDYNEMIKQLQQANQAGATGLPSRDIPSNTNEIHADVQIKPNFIPEADNTDYIRNYQSQQDLVNQCVATQQNVDSLDSFYNEFQLPLLIGVLYFLFQLPIFRKTVKNILPSLYGSDANPNLQGYTFNSILFAAIFYILIKIVNQLTLNIS</sequence>
<name>A0AC59EX93_9VIRU</name>
<keyword evidence="2" id="KW-1185">Reference proteome</keyword>
<evidence type="ECO:0000313" key="1">
    <source>
        <dbReference type="EMBL" id="AGM15479.1"/>
    </source>
</evidence>
<reference evidence="1 2" key="1">
    <citation type="journal article" date="2013" name="Proc. Natl. Acad. Sci. U.S.A.">
        <title>Genome of Phaeocystis globosa virus PgV-16T highlights the common ancestry of the largest known DNA viruses infecting eukaryotes.</title>
        <authorList>
            <person name="Santini S."/>
            <person name="Jeudy S."/>
            <person name="Bartoli J."/>
            <person name="Poirot O."/>
            <person name="Lescot M."/>
            <person name="Abergel C."/>
            <person name="Barbe V."/>
            <person name="Wommack K.E."/>
            <person name="Noordeloos A.A."/>
            <person name="Brussaard C.P."/>
            <person name="Claverie J.M."/>
        </authorList>
    </citation>
    <scope>NUCLEOTIDE SEQUENCE [LARGE SCALE GENOMIC DNA]</scope>
    <source>
        <strain evidence="1 2">16T</strain>
    </source>
</reference>
<dbReference type="Proteomes" id="UP000204225">
    <property type="component" value="Segment"/>
</dbReference>
<organism evidence="1 2">
    <name type="scientific">Phaeocystis globosa virus PgV-16T</name>
    <dbReference type="NCBI Taxonomy" id="3071227"/>
    <lineage>
        <taxon>Viruses</taxon>
        <taxon>Varidnaviria</taxon>
        <taxon>Bamfordvirae</taxon>
        <taxon>Nucleocytoviricota</taxon>
        <taxon>Megaviricetes</taxon>
        <taxon>Imitervirales</taxon>
        <taxon>Mesomimiviridae</taxon>
        <taxon>Tethysvirus</taxon>
        <taxon>Tethysvirus hollandense</taxon>
    </lineage>
</organism>
<proteinExistence type="predicted"/>
<gene>
    <name evidence="1" type="ORF">PGCG_00168</name>
</gene>
<dbReference type="EMBL" id="KC662249">
    <property type="protein sequence ID" value="AGM15479.1"/>
    <property type="molecule type" value="Genomic_DNA"/>
</dbReference>
<accession>A0AC59EX93</accession>
<evidence type="ECO:0000313" key="2">
    <source>
        <dbReference type="Proteomes" id="UP000204225"/>
    </source>
</evidence>
<protein>
    <submittedName>
        <fullName evidence="1">Uncharacterized protein</fullName>
    </submittedName>
</protein>